<comment type="caution">
    <text evidence="1">The sequence shown here is derived from an EMBL/GenBank/DDBJ whole genome shotgun (WGS) entry which is preliminary data.</text>
</comment>
<evidence type="ECO:0000313" key="1">
    <source>
        <dbReference type="EMBL" id="KAH0468129.1"/>
    </source>
</evidence>
<gene>
    <name evidence="1" type="ORF">IEQ34_003162</name>
</gene>
<dbReference type="Proteomes" id="UP000775213">
    <property type="component" value="Unassembled WGS sequence"/>
</dbReference>
<evidence type="ECO:0000313" key="2">
    <source>
        <dbReference type="Proteomes" id="UP000775213"/>
    </source>
</evidence>
<dbReference type="AlphaFoldDB" id="A0AAV7HIY5"/>
<sequence>MSGDGMVELRASSGDLTELRTSGGGLAELRASSDASIITNDSLIDLHKKFHFLNDVVTAVPKMSDQAGLPPPGYLAICETGLHVSPPVELIEILVWCWMTLSQFSYRSMSVTMGLIALFRDQGAVLTPKHLSQMS</sequence>
<protein>
    <submittedName>
        <fullName evidence="1">Uncharacterized protein</fullName>
    </submittedName>
</protein>
<accession>A0AAV7HIY5</accession>
<reference evidence="1 2" key="1">
    <citation type="journal article" date="2021" name="Hortic Res">
        <title>Chromosome-scale assembly of the Dendrobium chrysotoxum genome enhances the understanding of orchid evolution.</title>
        <authorList>
            <person name="Zhang Y."/>
            <person name="Zhang G.Q."/>
            <person name="Zhang D."/>
            <person name="Liu X.D."/>
            <person name="Xu X.Y."/>
            <person name="Sun W.H."/>
            <person name="Yu X."/>
            <person name="Zhu X."/>
            <person name="Wang Z.W."/>
            <person name="Zhao X."/>
            <person name="Zhong W.Y."/>
            <person name="Chen H."/>
            <person name="Yin W.L."/>
            <person name="Huang T."/>
            <person name="Niu S.C."/>
            <person name="Liu Z.J."/>
        </authorList>
    </citation>
    <scope>NUCLEOTIDE SEQUENCE [LARGE SCALE GENOMIC DNA]</scope>
    <source>
        <strain evidence="1">Lindl</strain>
    </source>
</reference>
<proteinExistence type="predicted"/>
<organism evidence="1 2">
    <name type="scientific">Dendrobium chrysotoxum</name>
    <name type="common">Orchid</name>
    <dbReference type="NCBI Taxonomy" id="161865"/>
    <lineage>
        <taxon>Eukaryota</taxon>
        <taxon>Viridiplantae</taxon>
        <taxon>Streptophyta</taxon>
        <taxon>Embryophyta</taxon>
        <taxon>Tracheophyta</taxon>
        <taxon>Spermatophyta</taxon>
        <taxon>Magnoliopsida</taxon>
        <taxon>Liliopsida</taxon>
        <taxon>Asparagales</taxon>
        <taxon>Orchidaceae</taxon>
        <taxon>Epidendroideae</taxon>
        <taxon>Malaxideae</taxon>
        <taxon>Dendrobiinae</taxon>
        <taxon>Dendrobium</taxon>
    </lineage>
</organism>
<name>A0AAV7HIY5_DENCH</name>
<dbReference type="EMBL" id="JAGFBR010000004">
    <property type="protein sequence ID" value="KAH0468129.1"/>
    <property type="molecule type" value="Genomic_DNA"/>
</dbReference>
<keyword evidence="2" id="KW-1185">Reference proteome</keyword>